<dbReference type="EMBL" id="BK015125">
    <property type="protein sequence ID" value="DAD91985.1"/>
    <property type="molecule type" value="Genomic_DNA"/>
</dbReference>
<evidence type="ECO:0000313" key="2">
    <source>
        <dbReference type="EMBL" id="DAD91985.1"/>
    </source>
</evidence>
<proteinExistence type="predicted"/>
<feature type="compositionally biased region" description="Low complexity" evidence="1">
    <location>
        <begin position="36"/>
        <end position="53"/>
    </location>
</feature>
<feature type="region of interest" description="Disordered" evidence="1">
    <location>
        <begin position="1"/>
        <end position="112"/>
    </location>
</feature>
<accession>A0A8S5NBG3</accession>
<reference evidence="2" key="1">
    <citation type="journal article" date="2021" name="Proc. Natl. Acad. Sci. U.S.A.">
        <title>A Catalog of Tens of Thousands of Viruses from Human Metagenomes Reveals Hidden Associations with Chronic Diseases.</title>
        <authorList>
            <person name="Tisza M.J."/>
            <person name="Buck C.B."/>
        </authorList>
    </citation>
    <scope>NUCLEOTIDE SEQUENCE</scope>
    <source>
        <strain evidence="2">Ctdoa10</strain>
    </source>
</reference>
<protein>
    <submittedName>
        <fullName evidence="2">Uncharacterized protein</fullName>
    </submittedName>
</protein>
<feature type="compositionally biased region" description="Basic and acidic residues" evidence="1">
    <location>
        <begin position="16"/>
        <end position="29"/>
    </location>
</feature>
<name>A0A8S5NBG3_9CAUD</name>
<evidence type="ECO:0000256" key="1">
    <source>
        <dbReference type="SAM" id="MobiDB-lite"/>
    </source>
</evidence>
<sequence length="112" mass="12415">MADQESLPRQGALGKGEARRAYGEGKETSLRPIRRASISTTSLHATTATTQPTGKPGQFTPRTTRGHRRRSESLSAPRPGQHTHPPLFGCPRASWWPSWGVRRPSPRPNPLW</sequence>
<organism evidence="2">
    <name type="scientific">Siphoviridae sp. ctdoa10</name>
    <dbReference type="NCBI Taxonomy" id="2826400"/>
    <lineage>
        <taxon>Viruses</taxon>
        <taxon>Duplodnaviria</taxon>
        <taxon>Heunggongvirae</taxon>
        <taxon>Uroviricota</taxon>
        <taxon>Caudoviricetes</taxon>
    </lineage>
</organism>